<evidence type="ECO:0000256" key="9">
    <source>
        <dbReference type="ARBA" id="ARBA00067609"/>
    </source>
</evidence>
<dbReference type="FunFam" id="2.10.230.10:FF:000002">
    <property type="entry name" value="Molecular chaperone DnaJ"/>
    <property type="match status" value="1"/>
</dbReference>
<accession>A0A0J0YP70</accession>
<keyword evidence="3" id="KW-0677">Repeat</keyword>
<evidence type="ECO:0000256" key="2">
    <source>
        <dbReference type="ARBA" id="ARBA00022723"/>
    </source>
</evidence>
<dbReference type="InterPro" id="IPR036410">
    <property type="entry name" value="HSP_DnaJ_Cys-rich_dom_sf"/>
</dbReference>
<name>A0A0J0YP70_9NEIS</name>
<dbReference type="PROSITE" id="PS51188">
    <property type="entry name" value="ZF_CR"/>
    <property type="match status" value="1"/>
</dbReference>
<keyword evidence="5 10" id="KW-0862">Zinc</keyword>
<organism evidence="12 13">
    <name type="scientific">Neisseria arctica</name>
    <dbReference type="NCBI Taxonomy" id="1470200"/>
    <lineage>
        <taxon>Bacteria</taxon>
        <taxon>Pseudomonadati</taxon>
        <taxon>Pseudomonadota</taxon>
        <taxon>Betaproteobacteria</taxon>
        <taxon>Neisseriales</taxon>
        <taxon>Neisseriaceae</taxon>
        <taxon>Neisseria</taxon>
    </lineage>
</organism>
<dbReference type="GO" id="GO:0006260">
    <property type="term" value="P:DNA replication"/>
    <property type="evidence" value="ECO:0007669"/>
    <property type="project" value="UniProtKB-KW"/>
</dbReference>
<evidence type="ECO:0000256" key="10">
    <source>
        <dbReference type="PROSITE-ProRule" id="PRU00546"/>
    </source>
</evidence>
<evidence type="ECO:0000313" key="13">
    <source>
        <dbReference type="Proteomes" id="UP000036027"/>
    </source>
</evidence>
<dbReference type="Pfam" id="PF00684">
    <property type="entry name" value="DnaJ_CXXCXGXG"/>
    <property type="match status" value="1"/>
</dbReference>
<comment type="similarity">
    <text evidence="8">Belongs to the DnaJ family.</text>
</comment>
<evidence type="ECO:0000256" key="5">
    <source>
        <dbReference type="ARBA" id="ARBA00022833"/>
    </source>
</evidence>
<dbReference type="Gene3D" id="2.10.230.10">
    <property type="entry name" value="Heat shock protein DnaJ, cysteine-rich domain"/>
    <property type="match status" value="1"/>
</dbReference>
<keyword evidence="4 10" id="KW-0863">Zinc-finger</keyword>
<protein>
    <recommendedName>
        <fullName evidence="9">Chaperone protein DnaJ</fullName>
    </recommendedName>
</protein>
<evidence type="ECO:0000256" key="3">
    <source>
        <dbReference type="ARBA" id="ARBA00022737"/>
    </source>
</evidence>
<dbReference type="RefSeq" id="WP_047761969.1">
    <property type="nucleotide sequence ID" value="NZ_JTDO01000065.1"/>
</dbReference>
<evidence type="ECO:0000259" key="11">
    <source>
        <dbReference type="PROSITE" id="PS51188"/>
    </source>
</evidence>
<dbReference type="SUPFAM" id="SSF57938">
    <property type="entry name" value="DnaJ/Hsp40 cysteine-rich domain"/>
    <property type="match status" value="1"/>
</dbReference>
<comment type="caution">
    <text evidence="12">The sequence shown here is derived from an EMBL/GenBank/DDBJ whole genome shotgun (WGS) entry which is preliminary data.</text>
</comment>
<dbReference type="GO" id="GO:0051082">
    <property type="term" value="F:unfolded protein binding"/>
    <property type="evidence" value="ECO:0007669"/>
    <property type="project" value="InterPro"/>
</dbReference>
<evidence type="ECO:0000256" key="6">
    <source>
        <dbReference type="ARBA" id="ARBA00023016"/>
    </source>
</evidence>
<dbReference type="GO" id="GO:0042026">
    <property type="term" value="P:protein refolding"/>
    <property type="evidence" value="ECO:0007669"/>
    <property type="project" value="TreeGrafter"/>
</dbReference>
<keyword evidence="2 10" id="KW-0479">Metal-binding</keyword>
<evidence type="ECO:0000313" key="12">
    <source>
        <dbReference type="EMBL" id="KLT71935.1"/>
    </source>
</evidence>
<evidence type="ECO:0000256" key="7">
    <source>
        <dbReference type="ARBA" id="ARBA00023186"/>
    </source>
</evidence>
<keyword evidence="6" id="KW-0346">Stress response</keyword>
<feature type="non-terminal residue" evidence="12">
    <location>
        <position position="93"/>
    </location>
</feature>
<evidence type="ECO:0000256" key="1">
    <source>
        <dbReference type="ARBA" id="ARBA00022705"/>
    </source>
</evidence>
<dbReference type="AlphaFoldDB" id="A0A0J0YP70"/>
<dbReference type="Proteomes" id="UP000036027">
    <property type="component" value="Unassembled WGS sequence"/>
</dbReference>
<feature type="non-terminal residue" evidence="12">
    <location>
        <position position="1"/>
    </location>
</feature>
<dbReference type="EMBL" id="JTDO01000065">
    <property type="protein sequence ID" value="KLT71935.1"/>
    <property type="molecule type" value="Genomic_DNA"/>
</dbReference>
<gene>
    <name evidence="12" type="ORF">PL75_10965</name>
</gene>
<dbReference type="CDD" id="cd10719">
    <property type="entry name" value="DnaJ_zf"/>
    <property type="match status" value="1"/>
</dbReference>
<dbReference type="PANTHER" id="PTHR43096:SF48">
    <property type="entry name" value="CHAPERONE PROTEIN DNAJ"/>
    <property type="match status" value="1"/>
</dbReference>
<keyword evidence="1" id="KW-0235">DNA replication</keyword>
<keyword evidence="13" id="KW-1185">Reference proteome</keyword>
<evidence type="ECO:0000256" key="8">
    <source>
        <dbReference type="ARBA" id="ARBA00061004"/>
    </source>
</evidence>
<dbReference type="GO" id="GO:0008270">
    <property type="term" value="F:zinc ion binding"/>
    <property type="evidence" value="ECO:0007669"/>
    <property type="project" value="UniProtKB-KW"/>
</dbReference>
<dbReference type="PANTHER" id="PTHR43096">
    <property type="entry name" value="DNAJ HOMOLOG 1, MITOCHONDRIAL-RELATED"/>
    <property type="match status" value="1"/>
</dbReference>
<dbReference type="GO" id="GO:0005737">
    <property type="term" value="C:cytoplasm"/>
    <property type="evidence" value="ECO:0007669"/>
    <property type="project" value="TreeGrafter"/>
</dbReference>
<dbReference type="InterPro" id="IPR001305">
    <property type="entry name" value="HSP_DnaJ_Cys-rich_dom"/>
</dbReference>
<sequence>DLQYAVEISLEEAALGGKKRITGPTYEEGDVCHGSGAKPGTSASTCSTCHGSGTIHVRKAIFQRQQTCPTCHGSGEEIKDPCITCRGEGRVKT</sequence>
<keyword evidence="7" id="KW-0143">Chaperone</keyword>
<feature type="domain" description="CR-type" evidence="11">
    <location>
        <begin position="16"/>
        <end position="93"/>
    </location>
</feature>
<dbReference type="GO" id="GO:0031072">
    <property type="term" value="F:heat shock protein binding"/>
    <property type="evidence" value="ECO:0007669"/>
    <property type="project" value="InterPro"/>
</dbReference>
<dbReference type="STRING" id="1470200.PL75_10965"/>
<feature type="zinc finger region" description="CR-type" evidence="10">
    <location>
        <begin position="16"/>
        <end position="93"/>
    </location>
</feature>
<reference evidence="12 13" key="1">
    <citation type="submission" date="2014-11" db="EMBL/GenBank/DDBJ databases">
        <title>Genome of a novel goose pathogen.</title>
        <authorList>
            <person name="Hansen C.M."/>
            <person name="Hueffer K."/>
            <person name="Choi S.C."/>
        </authorList>
    </citation>
    <scope>NUCLEOTIDE SEQUENCE [LARGE SCALE GENOMIC DNA]</scope>
    <source>
        <strain evidence="12 13">KH1503</strain>
    </source>
</reference>
<evidence type="ECO:0000256" key="4">
    <source>
        <dbReference type="ARBA" id="ARBA00022771"/>
    </source>
</evidence>
<proteinExistence type="inferred from homology"/>